<protein>
    <submittedName>
        <fullName evidence="1">Uncharacterized protein</fullName>
    </submittedName>
</protein>
<reference evidence="1" key="1">
    <citation type="submission" date="2023-10" db="EMBL/GenBank/DDBJ databases">
        <authorList>
            <person name="Wang Q."/>
        </authorList>
    </citation>
    <scope>NUCLEOTIDE SEQUENCE</scope>
    <source>
        <strain evidence="1">BJZYA2014</strain>
    </source>
</reference>
<evidence type="ECO:0000313" key="1">
    <source>
        <dbReference type="EMBL" id="WYD57127.1"/>
    </source>
</evidence>
<gene>
    <name evidence="1" type="ORF">NezhNPV_ORF82</name>
</gene>
<organism evidence="1">
    <name type="scientific">Nesodiprion zhejiangensis nucleopolyhedrovirus</name>
    <dbReference type="NCBI Taxonomy" id="3135970"/>
    <lineage>
        <taxon>Viruses</taxon>
        <taxon>Viruses incertae sedis</taxon>
        <taxon>Naldaviricetes</taxon>
        <taxon>Lefavirales</taxon>
        <taxon>Baculoviridae</taxon>
    </lineage>
</organism>
<dbReference type="EMBL" id="OR723730">
    <property type="protein sequence ID" value="WYD57127.1"/>
    <property type="molecule type" value="Genomic_DNA"/>
</dbReference>
<accession>A0AAN0N866</accession>
<proteinExistence type="predicted"/>
<sequence>MKMTKLFVNIGNVYNTNEIKNVCMCCRNHIRNTLIMLKQFPLCADENKTLIELYVHESTTPFLIMICKDEIDHIQAWLMCGKKQYNWVYDVNFLSYLYDVKTYCESTLLSMNYMWNVISPQNKIVKKHNGNLLKLVTSLLNEFAVIKMNCMYTCYDRKKIIPNLFVCDSRNQILMMTILNDAQLSYMHSFSQLSVRKTIYIDNLLVPLKYV</sequence>
<name>A0AAN0N866_9BACU</name>